<evidence type="ECO:0000256" key="1">
    <source>
        <dbReference type="SAM" id="Phobius"/>
    </source>
</evidence>
<accession>A0A1V1PG54</accession>
<reference evidence="3" key="1">
    <citation type="submission" date="2012-11" db="EMBL/GenBank/DDBJ databases">
        <authorList>
            <person name="Lucero-Rivera Y.E."/>
            <person name="Tovar-Ramirez D."/>
        </authorList>
    </citation>
    <scope>NUCLEOTIDE SEQUENCE [LARGE SCALE GENOMIC DNA]</scope>
    <source>
        <strain evidence="3">Araruama</strain>
    </source>
</reference>
<organism evidence="2 3">
    <name type="scientific">Candidatus Magnetoglobus multicellularis str. Araruama</name>
    <dbReference type="NCBI Taxonomy" id="890399"/>
    <lineage>
        <taxon>Bacteria</taxon>
        <taxon>Pseudomonadati</taxon>
        <taxon>Thermodesulfobacteriota</taxon>
        <taxon>Desulfobacteria</taxon>
        <taxon>Desulfobacterales</taxon>
        <taxon>Desulfobacteraceae</taxon>
        <taxon>Candidatus Magnetoglobus</taxon>
    </lineage>
</organism>
<name>A0A1V1PG54_9BACT</name>
<keyword evidence="1" id="KW-0812">Transmembrane</keyword>
<sequence length="169" mass="18993">MVMARFVLSDEIGYTLLELIVVLVILGISLHFIMPSLKKPDNMKAVARRVITMAGHLRSMAVRTQEKQSLGFGPSGFTISIAKNTETDMLDDDERASQTIPLPEDVSLDVLYPNGDTRSSGSIVFHPTGFTNPVAIHLTKDGYDYITLVVEPFLSKIRIYEEYWEFPLR</sequence>
<dbReference type="AlphaFoldDB" id="A0A1V1PG54"/>
<keyword evidence="1" id="KW-0472">Membrane</keyword>
<dbReference type="Proteomes" id="UP000189670">
    <property type="component" value="Unassembled WGS sequence"/>
</dbReference>
<dbReference type="SUPFAM" id="SSF54523">
    <property type="entry name" value="Pili subunits"/>
    <property type="match status" value="1"/>
</dbReference>
<comment type="caution">
    <text evidence="2">The sequence shown here is derived from an EMBL/GenBank/DDBJ whole genome shotgun (WGS) entry which is preliminary data.</text>
</comment>
<evidence type="ECO:0000313" key="2">
    <source>
        <dbReference type="EMBL" id="ETR73733.1"/>
    </source>
</evidence>
<feature type="transmembrane region" description="Helical" evidence="1">
    <location>
        <begin position="12"/>
        <end position="34"/>
    </location>
</feature>
<keyword evidence="1" id="KW-1133">Transmembrane helix</keyword>
<dbReference type="NCBIfam" id="TIGR02532">
    <property type="entry name" value="IV_pilin_GFxxxE"/>
    <property type="match status" value="1"/>
</dbReference>
<gene>
    <name evidence="2" type="ORF">OMM_00741</name>
</gene>
<protein>
    <submittedName>
        <fullName evidence="2">General secretion pathway protein H</fullName>
    </submittedName>
</protein>
<dbReference type="EMBL" id="ATBP01000041">
    <property type="protein sequence ID" value="ETR73733.1"/>
    <property type="molecule type" value="Genomic_DNA"/>
</dbReference>
<dbReference type="InterPro" id="IPR012902">
    <property type="entry name" value="N_methyl_site"/>
</dbReference>
<evidence type="ECO:0000313" key="3">
    <source>
        <dbReference type="Proteomes" id="UP000189670"/>
    </source>
</evidence>
<proteinExistence type="predicted"/>
<dbReference type="InterPro" id="IPR045584">
    <property type="entry name" value="Pilin-like"/>
</dbReference>
<dbReference type="Pfam" id="PF07963">
    <property type="entry name" value="N_methyl"/>
    <property type="match status" value="1"/>
</dbReference>